<dbReference type="InterPro" id="IPR000653">
    <property type="entry name" value="DegT/StrS_aminotransferase"/>
</dbReference>
<dbReference type="CDD" id="cd00616">
    <property type="entry name" value="AHBA_syn"/>
    <property type="match status" value="1"/>
</dbReference>
<dbReference type="GO" id="GO:0008483">
    <property type="term" value="F:transaminase activity"/>
    <property type="evidence" value="ECO:0007669"/>
    <property type="project" value="TreeGrafter"/>
</dbReference>
<proteinExistence type="predicted"/>
<dbReference type="PANTHER" id="PTHR30244:SF34">
    <property type="entry name" value="DTDP-4-AMINO-4,6-DIDEOXYGALACTOSE TRANSAMINASE"/>
    <property type="match status" value="1"/>
</dbReference>
<gene>
    <name evidence="1" type="ORF">METZ01_LOCUS325770</name>
</gene>
<dbReference type="AlphaFoldDB" id="A0A382PI41"/>
<dbReference type="PANTHER" id="PTHR30244">
    <property type="entry name" value="TRANSAMINASE"/>
    <property type="match status" value="1"/>
</dbReference>
<dbReference type="InterPro" id="IPR015421">
    <property type="entry name" value="PyrdxlP-dep_Trfase_major"/>
</dbReference>
<dbReference type="GO" id="GO:0030170">
    <property type="term" value="F:pyridoxal phosphate binding"/>
    <property type="evidence" value="ECO:0007669"/>
    <property type="project" value="TreeGrafter"/>
</dbReference>
<dbReference type="EMBL" id="UINC01107499">
    <property type="protein sequence ID" value="SVC72916.1"/>
    <property type="molecule type" value="Genomic_DNA"/>
</dbReference>
<name>A0A382PI41_9ZZZZ</name>
<reference evidence="1" key="1">
    <citation type="submission" date="2018-05" db="EMBL/GenBank/DDBJ databases">
        <authorList>
            <person name="Lanie J.A."/>
            <person name="Ng W.-L."/>
            <person name="Kazmierczak K.M."/>
            <person name="Andrzejewski T.M."/>
            <person name="Davidsen T.M."/>
            <person name="Wayne K.J."/>
            <person name="Tettelin H."/>
            <person name="Glass J.I."/>
            <person name="Rusch D."/>
            <person name="Podicherti R."/>
            <person name="Tsui H.-C.T."/>
            <person name="Winkler M.E."/>
        </authorList>
    </citation>
    <scope>NUCLEOTIDE SEQUENCE</scope>
</reference>
<dbReference type="Pfam" id="PF01041">
    <property type="entry name" value="DegT_DnrJ_EryC1"/>
    <property type="match status" value="1"/>
</dbReference>
<dbReference type="SUPFAM" id="SSF53383">
    <property type="entry name" value="PLP-dependent transferases"/>
    <property type="match status" value="1"/>
</dbReference>
<dbReference type="GO" id="GO:0000271">
    <property type="term" value="P:polysaccharide biosynthetic process"/>
    <property type="evidence" value="ECO:0007669"/>
    <property type="project" value="TreeGrafter"/>
</dbReference>
<accession>A0A382PI41</accession>
<feature type="non-terminal residue" evidence="1">
    <location>
        <position position="281"/>
    </location>
</feature>
<protein>
    <submittedName>
        <fullName evidence="1">Uncharacterized protein</fullName>
    </submittedName>
</protein>
<sequence>MNIPFHKPHITQEELDSVCIALKSGWLTMGPKTIEFEEAFQYHVGVKYAISVNSATAALHLALSAIGVSEDDEVIIPTNTFISTAEVVIYLGARPILCDIEEKNHNIDVDLIEKLITPQTRAIIPVHFGGHPCDMDEILHIARRYNLKVIEDAAHALPSLYKGKKIGTMADATCFSFYATKTLTTGEGGMVTTNDNRIAEKISLQRLHGISGNAWNRYENNNDWYYEVVDLGYKYNITDIQSAMGLVQLDKLERMREERKNIAEKFMDAFSGKIEFIKECS</sequence>
<organism evidence="1">
    <name type="scientific">marine metagenome</name>
    <dbReference type="NCBI Taxonomy" id="408172"/>
    <lineage>
        <taxon>unclassified sequences</taxon>
        <taxon>metagenomes</taxon>
        <taxon>ecological metagenomes</taxon>
    </lineage>
</organism>
<dbReference type="Gene3D" id="3.40.640.10">
    <property type="entry name" value="Type I PLP-dependent aspartate aminotransferase-like (Major domain)"/>
    <property type="match status" value="1"/>
</dbReference>
<dbReference type="InterPro" id="IPR015424">
    <property type="entry name" value="PyrdxlP-dep_Trfase"/>
</dbReference>
<evidence type="ECO:0000313" key="1">
    <source>
        <dbReference type="EMBL" id="SVC72916.1"/>
    </source>
</evidence>